<dbReference type="GO" id="GO:0009055">
    <property type="term" value="F:electron transfer activity"/>
    <property type="evidence" value="ECO:0007669"/>
    <property type="project" value="InterPro"/>
</dbReference>
<dbReference type="InterPro" id="IPR011429">
    <property type="entry name" value="Cyt_c_Planctomycete-type"/>
</dbReference>
<evidence type="ECO:0000259" key="3">
    <source>
        <dbReference type="Pfam" id="PF07587"/>
    </source>
</evidence>
<comment type="caution">
    <text evidence="5">The sequence shown here is derived from an EMBL/GenBank/DDBJ whole genome shotgun (WGS) entry which is preliminary data.</text>
</comment>
<dbReference type="GO" id="GO:0020037">
    <property type="term" value="F:heme binding"/>
    <property type="evidence" value="ECO:0007669"/>
    <property type="project" value="InterPro"/>
</dbReference>
<evidence type="ECO:0000313" key="6">
    <source>
        <dbReference type="Proteomes" id="UP000317421"/>
    </source>
</evidence>
<dbReference type="Proteomes" id="UP000317421">
    <property type="component" value="Unassembled WGS sequence"/>
</dbReference>
<dbReference type="Pfam" id="PF07635">
    <property type="entry name" value="PSCyt1"/>
    <property type="match status" value="1"/>
</dbReference>
<dbReference type="PANTHER" id="PTHR35889">
    <property type="entry name" value="CYCLOINULO-OLIGOSACCHARIDE FRUCTANOTRANSFERASE-RELATED"/>
    <property type="match status" value="1"/>
</dbReference>
<reference evidence="5 6" key="1">
    <citation type="submission" date="2019-02" db="EMBL/GenBank/DDBJ databases">
        <title>Deep-cultivation of Planctomycetes and their phenomic and genomic characterization uncovers novel biology.</title>
        <authorList>
            <person name="Wiegand S."/>
            <person name="Jogler M."/>
            <person name="Boedeker C."/>
            <person name="Pinto D."/>
            <person name="Vollmers J."/>
            <person name="Rivas-Marin E."/>
            <person name="Kohn T."/>
            <person name="Peeters S.H."/>
            <person name="Heuer A."/>
            <person name="Rast P."/>
            <person name="Oberbeckmann S."/>
            <person name="Bunk B."/>
            <person name="Jeske O."/>
            <person name="Meyerdierks A."/>
            <person name="Storesund J.E."/>
            <person name="Kallscheuer N."/>
            <person name="Luecker S."/>
            <person name="Lage O.M."/>
            <person name="Pohl T."/>
            <person name="Merkel B.J."/>
            <person name="Hornburger P."/>
            <person name="Mueller R.-W."/>
            <person name="Bruemmer F."/>
            <person name="Labrenz M."/>
            <person name="Spormann A.M."/>
            <person name="Op Den Camp H."/>
            <person name="Overmann J."/>
            <person name="Amann R."/>
            <person name="Jetten M.S.M."/>
            <person name="Mascher T."/>
            <person name="Medema M.H."/>
            <person name="Devos D.P."/>
            <person name="Kaster A.-K."/>
            <person name="Ovreas L."/>
            <person name="Rohde M."/>
            <person name="Galperin M.Y."/>
            <person name="Jogler C."/>
        </authorList>
    </citation>
    <scope>NUCLEOTIDE SEQUENCE [LARGE SCALE GENOMIC DNA]</scope>
    <source>
        <strain evidence="5 6">Pla108</strain>
    </source>
</reference>
<dbReference type="InterPro" id="IPR011444">
    <property type="entry name" value="DUF1549"/>
</dbReference>
<evidence type="ECO:0000313" key="5">
    <source>
        <dbReference type="EMBL" id="TWT97662.1"/>
    </source>
</evidence>
<dbReference type="InterPro" id="IPR036909">
    <property type="entry name" value="Cyt_c-like_dom_sf"/>
</dbReference>
<accession>A0A5C6AC89</accession>
<feature type="chain" id="PRO_5022696998" evidence="1">
    <location>
        <begin position="25"/>
        <end position="1026"/>
    </location>
</feature>
<dbReference type="EMBL" id="SJPR01000002">
    <property type="protein sequence ID" value="TWT97662.1"/>
    <property type="molecule type" value="Genomic_DNA"/>
</dbReference>
<keyword evidence="6" id="KW-1185">Reference proteome</keyword>
<evidence type="ECO:0000259" key="4">
    <source>
        <dbReference type="Pfam" id="PF07635"/>
    </source>
</evidence>
<feature type="domain" description="DUF1549" evidence="2">
    <location>
        <begin position="154"/>
        <end position="360"/>
    </location>
</feature>
<feature type="signal peptide" evidence="1">
    <location>
        <begin position="1"/>
        <end position="24"/>
    </location>
</feature>
<dbReference type="Pfam" id="PF07587">
    <property type="entry name" value="PSD1"/>
    <property type="match status" value="1"/>
</dbReference>
<dbReference type="AlphaFoldDB" id="A0A5C6AC89"/>
<dbReference type="PANTHER" id="PTHR35889:SF3">
    <property type="entry name" value="F-BOX DOMAIN-CONTAINING PROTEIN"/>
    <property type="match status" value="1"/>
</dbReference>
<dbReference type="Pfam" id="PF07583">
    <property type="entry name" value="PSCyt2"/>
    <property type="match status" value="1"/>
</dbReference>
<gene>
    <name evidence="5" type="ORF">Pla108_18140</name>
</gene>
<feature type="domain" description="Cytochrome C Planctomycete-type" evidence="4">
    <location>
        <begin position="42"/>
        <end position="102"/>
    </location>
</feature>
<proteinExistence type="predicted"/>
<evidence type="ECO:0000256" key="1">
    <source>
        <dbReference type="SAM" id="SignalP"/>
    </source>
</evidence>
<keyword evidence="1" id="KW-0732">Signal</keyword>
<feature type="domain" description="DUF1553" evidence="3">
    <location>
        <begin position="721"/>
        <end position="978"/>
    </location>
</feature>
<sequence length="1026" mass="114577" precursor="true">MVRGLLIRLGLATLLASLPLTLRADEPLVFDRDIRPILSDNCFLCHGPDESSRATDLRLDSRESATADLGGYAAVTPGDSAESELVRRILSTDEYEQMPPPDSNKSLSPAEIERLRRWVDEGAPWTGHWAFTAPQRPAVPEVSESAPAGWDDNPIDAFVLRRLDETGLSPSPSADRQTLLRRVTLDLTGLPPTLAERDAFLADRRPDAYERLVERLLVSPHYGERWGQKWLDAARYADSDGYEKDKQRTNWFYRDWVVDALNMDKPYDEFLIEQVAGDLLPGAGQDELVATGFLRNSMVNEEGGADPEQFRIEGLFDRVDAIGKAVLGITTQCAQCHTHKYDPISHDEYYGLFAYLNNCHEATIAVYTDAELREIEQIERDVASIKADLKSSASDWRNELVAWAQSVRATEVDWTPVRVERENFTGEKFDYLDDLSVLSRGFSGSPLTADMATKPAAGSYSAVRVEFLTHPTLPRGGPGRSIYGTHALTEFRCFYTAPDGQRTQLKLVSASSDIDPPDQPMEFPFIDTTKEEDERRLGPIEYAIDEDLTTGWHTNGSPATRNRDHKAVFVLSEPIAVEPGGTLTFRLKQDHGGWNPNDNHTNIAGRYRFSLTKTPEPEADPLPREVREIIGRSPESWSESEWGRVFDYWRTTRSEWVEANRAIAERLDGFPEGTLQCVTLERDEARVTHLLERGNFLTLGQVIEPHTPAFLHPTPEGAPATRLTLARWLASRDSPTTARALVNRVWQAYFGTGLVETPEDLGSQSPPPSHPQLLDWLAVEFMDSGWKPKHLHRLIVTSATYRQASRMTPKHRERDPNNRLLARASRLRVDAESVRDIALAASGLLDPAIGGPAVYPPAPRFLFLPPASYGPKPWNLSKDAQRYRRSLYVQKYRSTPYPTLQVFDAPTGAAACVRRSRSNTPVQALTLLNEQQFVECAQAMASRLIAADESDESRIERAFVLAVSRPPTAAEATTLGEYLRSVRSEIAAGTVDAAAVSGAEEHSEELAAWTLVARCLLNLDETITRQ</sequence>
<name>A0A5C6AC89_9BACT</name>
<organism evidence="5 6">
    <name type="scientific">Botrimarina colliarenosi</name>
    <dbReference type="NCBI Taxonomy" id="2528001"/>
    <lineage>
        <taxon>Bacteria</taxon>
        <taxon>Pseudomonadati</taxon>
        <taxon>Planctomycetota</taxon>
        <taxon>Planctomycetia</taxon>
        <taxon>Pirellulales</taxon>
        <taxon>Lacipirellulaceae</taxon>
        <taxon>Botrimarina</taxon>
    </lineage>
</organism>
<dbReference type="SUPFAM" id="SSF46626">
    <property type="entry name" value="Cytochrome c"/>
    <property type="match status" value="1"/>
</dbReference>
<evidence type="ECO:0000259" key="2">
    <source>
        <dbReference type="Pfam" id="PF07583"/>
    </source>
</evidence>
<protein>
    <submittedName>
        <fullName evidence="5">Planctomycete cytochrome C</fullName>
    </submittedName>
</protein>
<dbReference type="InterPro" id="IPR022655">
    <property type="entry name" value="DUF1553"/>
</dbReference>